<gene>
    <name evidence="1" type="ordered locus">TERMP_01965</name>
</gene>
<dbReference type="EMBL" id="CP002372">
    <property type="protein sequence ID" value="ADT84939.1"/>
    <property type="molecule type" value="Genomic_DNA"/>
</dbReference>
<proteinExistence type="predicted"/>
<name>F0LL32_THEBM</name>
<evidence type="ECO:0000313" key="2">
    <source>
        <dbReference type="Proteomes" id="UP000007478"/>
    </source>
</evidence>
<dbReference type="OrthoDB" id="86081at2157"/>
<dbReference type="Gene3D" id="3.30.70.1750">
    <property type="entry name" value="Uncharacterised protein PF11491, DUF3213"/>
    <property type="match status" value="1"/>
</dbReference>
<dbReference type="Pfam" id="PF11491">
    <property type="entry name" value="DUF3213"/>
    <property type="match status" value="1"/>
</dbReference>
<dbReference type="InterPro" id="IPR021583">
    <property type="entry name" value="DUF3213"/>
</dbReference>
<dbReference type="HOGENOM" id="CLU_181235_0_0_2"/>
<organism evidence="1 2">
    <name type="scientific">Thermococcus barophilus (strain DSM 11836 / MP)</name>
    <dbReference type="NCBI Taxonomy" id="391623"/>
    <lineage>
        <taxon>Archaea</taxon>
        <taxon>Methanobacteriati</taxon>
        <taxon>Methanobacteriota</taxon>
        <taxon>Thermococci</taxon>
        <taxon>Thermococcales</taxon>
        <taxon>Thermococcaceae</taxon>
        <taxon>Thermococcus</taxon>
    </lineage>
</organism>
<dbReference type="AlphaFoldDB" id="F0LL32"/>
<sequence>MERKLKFVELKFGRITPQEAMDLQYKLSVNPATYRVFINGYSKRGMIIFDEEKLPKEKLLEMLSELNPQIIEEKEISIEELVNSSMSWKNVMGEVLSE</sequence>
<dbReference type="KEGG" id="tba:TERMP_01965"/>
<dbReference type="PATRIC" id="fig|391623.17.peg.1963"/>
<dbReference type="eggNOG" id="arCOG05777">
    <property type="taxonomic scope" value="Archaea"/>
</dbReference>
<accession>F0LL32</accession>
<evidence type="ECO:0008006" key="3">
    <source>
        <dbReference type="Google" id="ProtNLM"/>
    </source>
</evidence>
<reference evidence="1 2" key="1">
    <citation type="journal article" date="2011" name="J. Bacteriol.">
        <title>Complete genome sequence of the hyperthermophilic, piezophilic, heterotrophic, and carboxydotrophic archaeon Thermococcus barophilus MP.</title>
        <authorList>
            <person name="Vannier P."/>
            <person name="Marteinsson V.T."/>
            <person name="Fridjonsson O.H."/>
            <person name="Oger P."/>
            <person name="Jebbar M."/>
        </authorList>
    </citation>
    <scope>NUCLEOTIDE SEQUENCE [LARGE SCALE GENOMIC DNA]</scope>
    <source>
        <strain evidence="2">DSM 11836 / MP</strain>
    </source>
</reference>
<protein>
    <recommendedName>
        <fullName evidence="3">DUF3213 domain-containing protein</fullName>
    </recommendedName>
</protein>
<keyword evidence="2" id="KW-1185">Reference proteome</keyword>
<evidence type="ECO:0000313" key="1">
    <source>
        <dbReference type="EMBL" id="ADT84939.1"/>
    </source>
</evidence>
<dbReference type="Proteomes" id="UP000007478">
    <property type="component" value="Chromosome"/>
</dbReference>